<keyword evidence="6" id="KW-0460">Magnesium</keyword>
<evidence type="ECO:0000256" key="3">
    <source>
        <dbReference type="ARBA" id="ARBA00022723"/>
    </source>
</evidence>
<evidence type="ECO:0000313" key="10">
    <source>
        <dbReference type="Proteomes" id="UP001062901"/>
    </source>
</evidence>
<gene>
    <name evidence="9" type="ORF">AA15669_0307</name>
</gene>
<evidence type="ECO:0000259" key="8">
    <source>
        <dbReference type="Pfam" id="PF10150"/>
    </source>
</evidence>
<keyword evidence="7" id="KW-0694">RNA-binding</keyword>
<evidence type="ECO:0000256" key="2">
    <source>
        <dbReference type="ARBA" id="ARBA00022722"/>
    </source>
</evidence>
<reference evidence="9" key="1">
    <citation type="submission" date="2013-04" db="EMBL/GenBank/DDBJ databases">
        <title>The genome sequencing project of 58 acetic acid bacteria.</title>
        <authorList>
            <person name="Okamoto-Kainuma A."/>
            <person name="Ishikawa M."/>
            <person name="Umino S."/>
            <person name="Koizumi Y."/>
            <person name="Shiwa Y."/>
            <person name="Yoshikawa H."/>
            <person name="Matsutani M."/>
            <person name="Matsushita K."/>
        </authorList>
    </citation>
    <scope>NUCLEOTIDE SEQUENCE</scope>
    <source>
        <strain evidence="9">DSM 15669</strain>
    </source>
</reference>
<dbReference type="InterPro" id="IPR012340">
    <property type="entry name" value="NA-bd_OB-fold"/>
</dbReference>
<evidence type="ECO:0000313" key="9">
    <source>
        <dbReference type="EMBL" id="GBQ05110.1"/>
    </source>
</evidence>
<keyword evidence="5" id="KW-0378">Hydrolase</keyword>
<comment type="caution">
    <text evidence="9">The sequence shown here is derived from an EMBL/GenBank/DDBJ whole genome shotgun (WGS) entry which is preliminary data.</text>
</comment>
<evidence type="ECO:0000256" key="6">
    <source>
        <dbReference type="ARBA" id="ARBA00022842"/>
    </source>
</evidence>
<dbReference type="RefSeq" id="WP_018979851.1">
    <property type="nucleotide sequence ID" value="NZ_BAQD01000003.1"/>
</dbReference>
<dbReference type="PANTHER" id="PTHR30001">
    <property type="entry name" value="RIBONUCLEASE"/>
    <property type="match status" value="1"/>
</dbReference>
<comment type="cofactor">
    <cofactor evidence="1">
        <name>Mg(2+)</name>
        <dbReference type="ChEBI" id="CHEBI:18420"/>
    </cofactor>
</comment>
<accession>A0ABQ0NWT0</accession>
<dbReference type="InterPro" id="IPR004659">
    <property type="entry name" value="RNase_E/G"/>
</dbReference>
<sequence>MIELRLSGSPGEVRIALLEDDTLVDVALWRPGSPDGWGNIYDIRVKTVVPSLDGAFIQTGQGTDGFLTSRKKITEGSLLCAQLIRCAQNGKGARFKPIARPTSLPPATEPRLLQCGPSPLEELAERVPHAPIIVDDMTVAAALPAALRTRVQRVPKSFDTVLEGEWDALMQPSASLGPFIAHFSPTPALTAIDLDSASHPDFATNVACFPELLRHIRLRNLSGTLLIDPAGVRSRKRPALVPFLKKAVEQENDPLQPRVTGVTPSGLLELTRPRRRPPLHELMRSPHGQGLAILRQILRDNLPGQTLHAPPEIVHALEEDPDALSECVRTRCQPLALHVAPPSSSCCWNLS</sequence>
<keyword evidence="3" id="KW-0479">Metal-binding</keyword>
<dbReference type="InterPro" id="IPR019307">
    <property type="entry name" value="RNA-bd_AU-1/RNase_E/G"/>
</dbReference>
<dbReference type="Pfam" id="PF10150">
    <property type="entry name" value="RNase_E_G"/>
    <property type="match status" value="1"/>
</dbReference>
<keyword evidence="2" id="KW-0540">Nuclease</keyword>
<organism evidence="9 10">
    <name type="scientific">Saccharibacter floricola DSM 15669</name>
    <dbReference type="NCBI Taxonomy" id="1123227"/>
    <lineage>
        <taxon>Bacteria</taxon>
        <taxon>Pseudomonadati</taxon>
        <taxon>Pseudomonadota</taxon>
        <taxon>Alphaproteobacteria</taxon>
        <taxon>Acetobacterales</taxon>
        <taxon>Acetobacteraceae</taxon>
        <taxon>Saccharibacter</taxon>
    </lineage>
</organism>
<evidence type="ECO:0000256" key="4">
    <source>
        <dbReference type="ARBA" id="ARBA00022759"/>
    </source>
</evidence>
<feature type="domain" description="RNA-binding protein AU-1/Ribonuclease E/G" evidence="8">
    <location>
        <begin position="184"/>
        <end position="274"/>
    </location>
</feature>
<keyword evidence="4" id="KW-0255">Endonuclease</keyword>
<protein>
    <recommendedName>
        <fullName evidence="8">RNA-binding protein AU-1/Ribonuclease E/G domain-containing protein</fullName>
    </recommendedName>
</protein>
<dbReference type="Gene3D" id="2.40.50.140">
    <property type="entry name" value="Nucleic acid-binding proteins"/>
    <property type="match status" value="1"/>
</dbReference>
<dbReference type="EMBL" id="BAQD01000003">
    <property type="protein sequence ID" value="GBQ05110.1"/>
    <property type="molecule type" value="Genomic_DNA"/>
</dbReference>
<proteinExistence type="predicted"/>
<evidence type="ECO:0000256" key="1">
    <source>
        <dbReference type="ARBA" id="ARBA00001946"/>
    </source>
</evidence>
<keyword evidence="10" id="KW-1185">Reference proteome</keyword>
<name>A0ABQ0NWT0_9PROT</name>
<evidence type="ECO:0000256" key="5">
    <source>
        <dbReference type="ARBA" id="ARBA00022801"/>
    </source>
</evidence>
<evidence type="ECO:0000256" key="7">
    <source>
        <dbReference type="ARBA" id="ARBA00022884"/>
    </source>
</evidence>
<dbReference type="PANTHER" id="PTHR30001:SF1">
    <property type="entry name" value="RIBONUCLEASE E_G-LIKE PROTEIN, CHLOROPLASTIC"/>
    <property type="match status" value="1"/>
</dbReference>
<dbReference type="Proteomes" id="UP001062901">
    <property type="component" value="Unassembled WGS sequence"/>
</dbReference>